<protein>
    <submittedName>
        <fullName evidence="1">Uncharacterized protein</fullName>
    </submittedName>
</protein>
<sequence length="66" mass="7679">MKPTVHRPVIYPKDIMKVTGRSERGSRKMLAAIRTRYNKHGNAFVTVEEFCRYTGIPEDLIIPFLE</sequence>
<name>A0A1M4TDI4_9BACT</name>
<evidence type="ECO:0000313" key="2">
    <source>
        <dbReference type="Proteomes" id="UP000184368"/>
    </source>
</evidence>
<accession>A0A1M4TDI4</accession>
<dbReference type="OrthoDB" id="711499at2"/>
<organism evidence="1 2">
    <name type="scientific">Cnuella takakiae</name>
    <dbReference type="NCBI Taxonomy" id="1302690"/>
    <lineage>
        <taxon>Bacteria</taxon>
        <taxon>Pseudomonadati</taxon>
        <taxon>Bacteroidota</taxon>
        <taxon>Chitinophagia</taxon>
        <taxon>Chitinophagales</taxon>
        <taxon>Chitinophagaceae</taxon>
        <taxon>Cnuella</taxon>
    </lineage>
</organism>
<dbReference type="AlphaFoldDB" id="A0A1M4TDI4"/>
<dbReference type="EMBL" id="FQUO01000001">
    <property type="protein sequence ID" value="SHE42531.1"/>
    <property type="molecule type" value="Genomic_DNA"/>
</dbReference>
<dbReference type="RefSeq" id="WP_073039381.1">
    <property type="nucleotide sequence ID" value="NZ_FQUO01000001.1"/>
</dbReference>
<keyword evidence="2" id="KW-1185">Reference proteome</keyword>
<reference evidence="1 2" key="1">
    <citation type="submission" date="2016-11" db="EMBL/GenBank/DDBJ databases">
        <authorList>
            <person name="Jaros S."/>
            <person name="Januszkiewicz K."/>
            <person name="Wedrychowicz H."/>
        </authorList>
    </citation>
    <scope>NUCLEOTIDE SEQUENCE [LARGE SCALE GENOMIC DNA]</scope>
    <source>
        <strain evidence="1 2">DSM 26897</strain>
    </source>
</reference>
<evidence type="ECO:0000313" key="1">
    <source>
        <dbReference type="EMBL" id="SHE42531.1"/>
    </source>
</evidence>
<dbReference type="Proteomes" id="UP000184368">
    <property type="component" value="Unassembled WGS sequence"/>
</dbReference>
<gene>
    <name evidence="1" type="ORF">SAMN05444008_101389</name>
</gene>
<proteinExistence type="predicted"/>